<accession>A0A921QTG2</accession>
<reference evidence="4" key="2">
    <citation type="submission" date="2020-10" db="EMBL/GenBank/DDBJ databases">
        <authorList>
            <person name="Cooper E.A."/>
            <person name="Brenton Z.W."/>
            <person name="Flinn B.S."/>
            <person name="Jenkins J."/>
            <person name="Shu S."/>
            <person name="Flowers D."/>
            <person name="Luo F."/>
            <person name="Wang Y."/>
            <person name="Xia P."/>
            <person name="Barry K."/>
            <person name="Daum C."/>
            <person name="Lipzen A."/>
            <person name="Yoshinaga Y."/>
            <person name="Schmutz J."/>
            <person name="Saski C."/>
            <person name="Vermerris W."/>
            <person name="Kresovich S."/>
        </authorList>
    </citation>
    <scope>NUCLEOTIDE SEQUENCE</scope>
</reference>
<reference evidence="4" key="1">
    <citation type="journal article" date="2019" name="BMC Genomics">
        <title>A new reference genome for Sorghum bicolor reveals high levels of sequence similarity between sweet and grain genotypes: implications for the genetics of sugar metabolism.</title>
        <authorList>
            <person name="Cooper E.A."/>
            <person name="Brenton Z.W."/>
            <person name="Flinn B.S."/>
            <person name="Jenkins J."/>
            <person name="Shu S."/>
            <person name="Flowers D."/>
            <person name="Luo F."/>
            <person name="Wang Y."/>
            <person name="Xia P."/>
            <person name="Barry K."/>
            <person name="Daum C."/>
            <person name="Lipzen A."/>
            <person name="Yoshinaga Y."/>
            <person name="Schmutz J."/>
            <person name="Saski C."/>
            <person name="Vermerris W."/>
            <person name="Kresovich S."/>
        </authorList>
    </citation>
    <scope>NUCLEOTIDE SEQUENCE</scope>
</reference>
<dbReference type="OMA" id="AFANYLW"/>
<feature type="domain" description="PIR2-like helical" evidence="3">
    <location>
        <begin position="81"/>
        <end position="202"/>
    </location>
</feature>
<evidence type="ECO:0000313" key="4">
    <source>
        <dbReference type="EMBL" id="KAG0527506.1"/>
    </source>
</evidence>
<dbReference type="Gramene" id="EES12874">
    <property type="protein sequence ID" value="EES12874"/>
    <property type="gene ID" value="SORBI_3006G218200"/>
</dbReference>
<sequence length="448" mass="48970">MARRRRRPSGRVAKVAATPAEDSPTDTDPTSLSSFPSGTSTDPATSHHKSPLSGFQPLQDDDDDEAWTQSDKRAMRRRLLDMIHRFYLDAISRLPPTEFRRTTGLARGLFVGGHCFGPLHPVHNIVVNSIWYGTAFPVRRPAGIDNEDEANALLSTDGIARICHRSLDGLVAALRHLCPSLSNGDTLWRLFSSADITAALALANGVSKSSALRVVASQGHAAFHLAALVAQHPDPTAFTDFASSALPSINGQHNIVQLLIMKHALATRHINYLSKVLMPSSPNGPFVAPLMLSARVLDCIASQRQQFKGIGKQMVNVANMALQEYTQRSGQQLTLHSVCGSNLLKEEGLKNCYHINFLACHDGSGSRVGTPVLFFTEAVILSCDETDIHLCVPVDPVTDIGCCFACESNRKKVVHPFYDKYLGGREFQEDEVDCGNDFPIPLDVDYLF</sequence>
<dbReference type="Pfam" id="PF20235">
    <property type="entry name" value="PIR2-like_helical"/>
    <property type="match status" value="1"/>
</dbReference>
<dbReference type="Proteomes" id="UP000807115">
    <property type="component" value="Chromosome 6"/>
</dbReference>
<dbReference type="InterPro" id="IPR046527">
    <property type="entry name" value="PIR2-like_helical"/>
</dbReference>
<gene>
    <name evidence="4" type="ORF">BDA96_06G238800</name>
</gene>
<evidence type="ECO:0000259" key="3">
    <source>
        <dbReference type="Pfam" id="PF20235"/>
    </source>
</evidence>
<dbReference type="PANTHER" id="PTHR33120:SF44">
    <property type="entry name" value="PIR2-LIKE HELICAL DOMAIN-CONTAINING PROTEIN"/>
    <property type="match status" value="1"/>
</dbReference>
<dbReference type="EMBL" id="CM027685">
    <property type="protein sequence ID" value="KAG0527506.1"/>
    <property type="molecule type" value="Genomic_DNA"/>
</dbReference>
<organism evidence="4 5">
    <name type="scientific">Sorghum bicolor</name>
    <name type="common">Sorghum</name>
    <name type="synonym">Sorghum vulgare</name>
    <dbReference type="NCBI Taxonomy" id="4558"/>
    <lineage>
        <taxon>Eukaryota</taxon>
        <taxon>Viridiplantae</taxon>
        <taxon>Streptophyta</taxon>
        <taxon>Embryophyta</taxon>
        <taxon>Tracheophyta</taxon>
        <taxon>Spermatophyta</taxon>
        <taxon>Magnoliopsida</taxon>
        <taxon>Liliopsida</taxon>
        <taxon>Poales</taxon>
        <taxon>Poaceae</taxon>
        <taxon>PACMAD clade</taxon>
        <taxon>Panicoideae</taxon>
        <taxon>Andropogonodae</taxon>
        <taxon>Andropogoneae</taxon>
        <taxon>Sorghinae</taxon>
        <taxon>Sorghum</taxon>
    </lineage>
</organism>
<evidence type="ECO:0000313" key="5">
    <source>
        <dbReference type="Proteomes" id="UP000807115"/>
    </source>
</evidence>
<evidence type="ECO:0000256" key="1">
    <source>
        <dbReference type="SAM" id="MobiDB-lite"/>
    </source>
</evidence>
<feature type="compositionally biased region" description="Low complexity" evidence="1">
    <location>
        <begin position="16"/>
        <end position="37"/>
    </location>
</feature>
<dbReference type="OrthoDB" id="692438at2759"/>
<feature type="region of interest" description="Disordered" evidence="1">
    <location>
        <begin position="1"/>
        <end position="67"/>
    </location>
</feature>
<name>A0A921QTG2_SORBI</name>
<proteinExistence type="predicted"/>
<dbReference type="AlphaFoldDB" id="A0A921QTG2"/>
<evidence type="ECO:0000259" key="2">
    <source>
        <dbReference type="Pfam" id="PF12274"/>
    </source>
</evidence>
<dbReference type="Pfam" id="PF12274">
    <property type="entry name" value="DUF3615"/>
    <property type="match status" value="1"/>
</dbReference>
<protein>
    <submittedName>
        <fullName evidence="4">Uncharacterized protein</fullName>
    </submittedName>
</protein>
<comment type="caution">
    <text evidence="4">The sequence shown here is derived from an EMBL/GenBank/DDBJ whole genome shotgun (WGS) entry which is preliminary data.</text>
</comment>
<dbReference type="PANTHER" id="PTHR33120">
    <property type="entry name" value="EXPRESSED PROTEIN-RELATED"/>
    <property type="match status" value="1"/>
</dbReference>
<feature type="domain" description="DUF3615" evidence="2">
    <location>
        <begin position="318"/>
        <end position="416"/>
    </location>
</feature>
<dbReference type="InterPro" id="IPR022059">
    <property type="entry name" value="DUF3615"/>
</dbReference>
<dbReference type="KEGG" id="sbi:8074718"/>